<dbReference type="EMBL" id="NHRY01000047">
    <property type="protein sequence ID" value="PPQ37562.1"/>
    <property type="molecule type" value="Genomic_DNA"/>
</dbReference>
<organism evidence="8 9">
    <name type="scientific">Rhodopila globiformis</name>
    <name type="common">Rhodopseudomonas globiformis</name>
    <dbReference type="NCBI Taxonomy" id="1071"/>
    <lineage>
        <taxon>Bacteria</taxon>
        <taxon>Pseudomonadati</taxon>
        <taxon>Pseudomonadota</taxon>
        <taxon>Alphaproteobacteria</taxon>
        <taxon>Acetobacterales</taxon>
        <taxon>Acetobacteraceae</taxon>
        <taxon>Rhodopila</taxon>
    </lineage>
</organism>
<feature type="transmembrane region" description="Helical" evidence="6">
    <location>
        <begin position="50"/>
        <end position="71"/>
    </location>
</feature>
<comment type="caution">
    <text evidence="8">The sequence shown here is derived from an EMBL/GenBank/DDBJ whole genome shotgun (WGS) entry which is preliminary data.</text>
</comment>
<name>A0A2S6NMN3_RHOGL</name>
<evidence type="ECO:0000256" key="5">
    <source>
        <dbReference type="ARBA" id="ARBA00023136"/>
    </source>
</evidence>
<dbReference type="Pfam" id="PF09335">
    <property type="entry name" value="VTT_dom"/>
    <property type="match status" value="1"/>
</dbReference>
<evidence type="ECO:0000313" key="8">
    <source>
        <dbReference type="EMBL" id="PPQ37562.1"/>
    </source>
</evidence>
<accession>A0A2S6NMN3</accession>
<evidence type="ECO:0000256" key="4">
    <source>
        <dbReference type="ARBA" id="ARBA00022989"/>
    </source>
</evidence>
<keyword evidence="4 6" id="KW-1133">Transmembrane helix</keyword>
<evidence type="ECO:0000259" key="7">
    <source>
        <dbReference type="Pfam" id="PF09335"/>
    </source>
</evidence>
<dbReference type="PANTHER" id="PTHR42709">
    <property type="entry name" value="ALKALINE PHOSPHATASE LIKE PROTEIN"/>
    <property type="match status" value="1"/>
</dbReference>
<feature type="transmembrane region" description="Helical" evidence="6">
    <location>
        <begin position="132"/>
        <end position="155"/>
    </location>
</feature>
<evidence type="ECO:0000256" key="6">
    <source>
        <dbReference type="SAM" id="Phobius"/>
    </source>
</evidence>
<sequence>MLAGSIASILVLAGHSPLFQAAAIILGTFILEDAATVIAAMQAQQGAVPLPLALGSLYAGIMLGDLGLYGLGRLSAHVRWVARHLPPHRQEAIRAWISGHIFRVVLVSRFLPGLRLPTYTTCGFVGADLRPFALAVVVATLCWTSLLFTVSLKLGQFLMDHMGTWRWAGAIFFIAFIAVAGRVVAAGVQEARR</sequence>
<protein>
    <recommendedName>
        <fullName evidence="7">VTT domain-containing protein</fullName>
    </recommendedName>
</protein>
<gene>
    <name evidence="8" type="ORF">CCS01_03310</name>
</gene>
<keyword evidence="5 6" id="KW-0472">Membrane</keyword>
<keyword evidence="2" id="KW-1003">Cell membrane</keyword>
<dbReference type="Proteomes" id="UP000239724">
    <property type="component" value="Unassembled WGS sequence"/>
</dbReference>
<dbReference type="InterPro" id="IPR032816">
    <property type="entry name" value="VTT_dom"/>
</dbReference>
<keyword evidence="3 6" id="KW-0812">Transmembrane</keyword>
<feature type="domain" description="VTT" evidence="7">
    <location>
        <begin position="49"/>
        <end position="149"/>
    </location>
</feature>
<feature type="transmembrane region" description="Helical" evidence="6">
    <location>
        <begin position="167"/>
        <end position="188"/>
    </location>
</feature>
<dbReference type="GO" id="GO:0005886">
    <property type="term" value="C:plasma membrane"/>
    <property type="evidence" value="ECO:0007669"/>
    <property type="project" value="UniProtKB-SubCell"/>
</dbReference>
<evidence type="ECO:0000313" key="9">
    <source>
        <dbReference type="Proteomes" id="UP000239724"/>
    </source>
</evidence>
<dbReference type="PANTHER" id="PTHR42709:SF6">
    <property type="entry name" value="UNDECAPRENYL PHOSPHATE TRANSPORTER A"/>
    <property type="match status" value="1"/>
</dbReference>
<dbReference type="InterPro" id="IPR051311">
    <property type="entry name" value="DedA_domain"/>
</dbReference>
<proteinExistence type="predicted"/>
<reference evidence="8 9" key="1">
    <citation type="journal article" date="2018" name="Arch. Microbiol.">
        <title>New insights into the metabolic potential of the phototrophic purple bacterium Rhodopila globiformis DSM 161(T) from its draft genome sequence and evidence for a vanadium-dependent nitrogenase.</title>
        <authorList>
            <person name="Imhoff J.F."/>
            <person name="Rahn T."/>
            <person name="Kunzel S."/>
            <person name="Neulinger S.C."/>
        </authorList>
    </citation>
    <scope>NUCLEOTIDE SEQUENCE [LARGE SCALE GENOMIC DNA]</scope>
    <source>
        <strain evidence="8 9">DSM 161</strain>
    </source>
</reference>
<keyword evidence="9" id="KW-1185">Reference proteome</keyword>
<dbReference type="OrthoDB" id="7277369at2"/>
<evidence type="ECO:0000256" key="3">
    <source>
        <dbReference type="ARBA" id="ARBA00022692"/>
    </source>
</evidence>
<dbReference type="AlphaFoldDB" id="A0A2S6NMN3"/>
<evidence type="ECO:0000256" key="2">
    <source>
        <dbReference type="ARBA" id="ARBA00022475"/>
    </source>
</evidence>
<evidence type="ECO:0000256" key="1">
    <source>
        <dbReference type="ARBA" id="ARBA00004651"/>
    </source>
</evidence>
<comment type="subcellular location">
    <subcellularLocation>
        <location evidence="1">Cell membrane</location>
        <topology evidence="1">Multi-pass membrane protein</topology>
    </subcellularLocation>
</comment>